<reference evidence="14" key="1">
    <citation type="submission" date="2025-08" db="UniProtKB">
        <authorList>
            <consortium name="RefSeq"/>
        </authorList>
    </citation>
    <scope>IDENTIFICATION</scope>
</reference>
<organism evidence="13 14">
    <name type="scientific">Gekko japonicus</name>
    <name type="common">Schlegel's Japanese gecko</name>
    <dbReference type="NCBI Taxonomy" id="146911"/>
    <lineage>
        <taxon>Eukaryota</taxon>
        <taxon>Metazoa</taxon>
        <taxon>Chordata</taxon>
        <taxon>Craniata</taxon>
        <taxon>Vertebrata</taxon>
        <taxon>Euteleostomi</taxon>
        <taxon>Lepidosauria</taxon>
        <taxon>Squamata</taxon>
        <taxon>Bifurcata</taxon>
        <taxon>Gekkota</taxon>
        <taxon>Gekkonidae</taxon>
        <taxon>Gekkoninae</taxon>
        <taxon>Gekko</taxon>
    </lineage>
</organism>
<name>A0ABM1L6M2_GEKJA</name>
<dbReference type="InterPro" id="IPR017978">
    <property type="entry name" value="GPCR_3_C"/>
</dbReference>
<feature type="transmembrane region" description="Helical" evidence="11">
    <location>
        <begin position="633"/>
        <end position="653"/>
    </location>
</feature>
<feature type="domain" description="G-protein coupled receptors family 3 profile" evidence="12">
    <location>
        <begin position="595"/>
        <end position="859"/>
    </location>
</feature>
<dbReference type="PANTHER" id="PTHR24061">
    <property type="entry name" value="CALCIUM-SENSING RECEPTOR-RELATED"/>
    <property type="match status" value="1"/>
</dbReference>
<evidence type="ECO:0000256" key="6">
    <source>
        <dbReference type="ARBA" id="ARBA00023040"/>
    </source>
</evidence>
<dbReference type="Pfam" id="PF01094">
    <property type="entry name" value="ANF_receptor"/>
    <property type="match status" value="1"/>
</dbReference>
<keyword evidence="4" id="KW-0732">Signal</keyword>
<keyword evidence="8" id="KW-0675">Receptor</keyword>
<dbReference type="RefSeq" id="XP_015281609.1">
    <property type="nucleotide sequence ID" value="XM_015426123.1"/>
</dbReference>
<dbReference type="InterPro" id="IPR001828">
    <property type="entry name" value="ANF_lig-bd_rcpt"/>
</dbReference>
<dbReference type="InterPro" id="IPR011500">
    <property type="entry name" value="GPCR_3_9-Cys_dom"/>
</dbReference>
<feature type="transmembrane region" description="Helical" evidence="11">
    <location>
        <begin position="595"/>
        <end position="617"/>
    </location>
</feature>
<evidence type="ECO:0000256" key="1">
    <source>
        <dbReference type="ARBA" id="ARBA00004651"/>
    </source>
</evidence>
<accession>A0ABM1L6M2</accession>
<dbReference type="Proteomes" id="UP000694871">
    <property type="component" value="Unplaced"/>
</dbReference>
<dbReference type="InterPro" id="IPR000337">
    <property type="entry name" value="GPCR_3"/>
</dbReference>
<gene>
    <name evidence="14" type="primary">LOC107122971</name>
</gene>
<evidence type="ECO:0000256" key="2">
    <source>
        <dbReference type="ARBA" id="ARBA00022475"/>
    </source>
</evidence>
<evidence type="ECO:0000256" key="8">
    <source>
        <dbReference type="ARBA" id="ARBA00023170"/>
    </source>
</evidence>
<dbReference type="PRINTS" id="PR01535">
    <property type="entry name" value="VOMERONASL2R"/>
</dbReference>
<dbReference type="Gene3D" id="2.10.50.30">
    <property type="entry name" value="GPCR, family 3, nine cysteines domain"/>
    <property type="match status" value="1"/>
</dbReference>
<dbReference type="Gene3D" id="3.40.50.2300">
    <property type="match status" value="2"/>
</dbReference>
<dbReference type="CDD" id="cd15283">
    <property type="entry name" value="7tmC_V2R_pheromone"/>
    <property type="match status" value="1"/>
</dbReference>
<evidence type="ECO:0000313" key="13">
    <source>
        <dbReference type="Proteomes" id="UP000694871"/>
    </source>
</evidence>
<dbReference type="PROSITE" id="PS00981">
    <property type="entry name" value="G_PROTEIN_RECEP_F3_3"/>
    <property type="match status" value="1"/>
</dbReference>
<keyword evidence="2" id="KW-1003">Cell membrane</keyword>
<evidence type="ECO:0000259" key="12">
    <source>
        <dbReference type="PROSITE" id="PS50259"/>
    </source>
</evidence>
<dbReference type="GeneID" id="107122971"/>
<evidence type="ECO:0000256" key="11">
    <source>
        <dbReference type="SAM" id="Phobius"/>
    </source>
</evidence>
<dbReference type="SUPFAM" id="SSF53822">
    <property type="entry name" value="Periplasmic binding protein-like I"/>
    <property type="match status" value="1"/>
</dbReference>
<proteinExistence type="predicted"/>
<sequence>MCKVHDAKCTISESFASLHKHFQEGDLIIGGISSLIYAMSDEMDFKKAFKDMVYDMPFVRTSHYQHVLAMAFAVKEINENLQLLPNVTLGFHIHDTYMNERETYRATIQLLSTKNKFIPNYKCDFQNNLIAVVGGAEAKTSLCIATVLSIYKIPQLAYGSTSLTNEAFSGLSIYRMVPNEAQQYKGILQLILHFRWTWTGLIVVDDERGERFQQALLPLFFQNGICLAFIAKFLQVTTINYYFTMMQNGLEKFDVVMESKANAVILYGDSESISYMRWSIQFSGTVFSAKKLKGKVYVTTIQMDFVSYYYQRNWDKQILHGAISFSVHTNQPPGFQQFLQSRKPHWTEGDGFIRNFWEQAFLCHFSDSLLGKEFDKNCSGEEKLESLPADIFDMSMTGPSYSIYNAVYAFAHSLHALHSSCYGHRRMVVTKKCDFFSKPSWQLHHFLKSVSFNNSAGEKISFDTSGEVATGYDIMNWLAFPNNSFLKMKIGEVHPEAPADQMLTINEERITWNSWFNKTQPLSVCSESCHPGSRKKKKEGEPFCCYDCTPCPEGKISDQKDLDECAECRKDHYPNRGQNQCIPKGVTFLSHEEPLGITLVTVVLSFSFIALLVLGVFMKHHSTPIVKANNRNLTYSLLICLLLCFLCALLFIGQPQLVSCLLQQTTFGMVFSVAISCVLAKTVMVVLAFLSIQPGSSLRKWVGKRVGNSIVISCSLFQAALCFAWLVTSPPFLDVDMNSETEAVVLECNVGSVTMFYCVLGYMGFLAIVSFVVAFLARKLPDSFNEAKFITFSLLVFCSVWMSFVPTYLSTKGKTMVAMEIFSILASSAGLLGCIFAPKCYIILLRPELNNREHLIRIKGK</sequence>
<evidence type="ECO:0000256" key="3">
    <source>
        <dbReference type="ARBA" id="ARBA00022692"/>
    </source>
</evidence>
<keyword evidence="6" id="KW-0297">G-protein coupled receptor</keyword>
<keyword evidence="3 11" id="KW-0812">Transmembrane</keyword>
<comment type="subcellular location">
    <subcellularLocation>
        <location evidence="1">Cell membrane</location>
        <topology evidence="1">Multi-pass membrane protein</topology>
    </subcellularLocation>
</comment>
<dbReference type="PANTHER" id="PTHR24061:SF599">
    <property type="entry name" value="G-PROTEIN COUPLED RECEPTORS FAMILY 3 PROFILE DOMAIN-CONTAINING PROTEIN"/>
    <property type="match status" value="1"/>
</dbReference>
<feature type="transmembrane region" description="Helical" evidence="11">
    <location>
        <begin position="710"/>
        <end position="733"/>
    </location>
</feature>
<dbReference type="Pfam" id="PF07562">
    <property type="entry name" value="NCD3G"/>
    <property type="match status" value="1"/>
</dbReference>
<evidence type="ECO:0000256" key="4">
    <source>
        <dbReference type="ARBA" id="ARBA00022729"/>
    </source>
</evidence>
<evidence type="ECO:0000313" key="14">
    <source>
        <dbReference type="RefSeq" id="XP_015281609.1"/>
    </source>
</evidence>
<evidence type="ECO:0000256" key="10">
    <source>
        <dbReference type="ARBA" id="ARBA00023224"/>
    </source>
</evidence>
<dbReference type="InterPro" id="IPR000068">
    <property type="entry name" value="GPCR_3_Ca_sens_rcpt-rel"/>
</dbReference>
<protein>
    <submittedName>
        <fullName evidence="14">Vomeronasal type-2 receptor 26-like</fullName>
    </submittedName>
</protein>
<keyword evidence="10" id="KW-0807">Transducer</keyword>
<dbReference type="InterPro" id="IPR028082">
    <property type="entry name" value="Peripla_BP_I"/>
</dbReference>
<dbReference type="Pfam" id="PF00003">
    <property type="entry name" value="7tm_3"/>
    <property type="match status" value="1"/>
</dbReference>
<dbReference type="PRINTS" id="PR00248">
    <property type="entry name" value="GPCRMGR"/>
</dbReference>
<dbReference type="InterPro" id="IPR038550">
    <property type="entry name" value="GPCR_3_9-Cys_sf"/>
</dbReference>
<feature type="transmembrane region" description="Helical" evidence="11">
    <location>
        <begin position="753"/>
        <end position="777"/>
    </location>
</feature>
<feature type="transmembrane region" description="Helical" evidence="11">
    <location>
        <begin position="665"/>
        <end position="690"/>
    </location>
</feature>
<evidence type="ECO:0000256" key="7">
    <source>
        <dbReference type="ARBA" id="ARBA00023136"/>
    </source>
</evidence>
<dbReference type="InterPro" id="IPR004073">
    <property type="entry name" value="GPCR_3_vmron_rcpt_2"/>
</dbReference>
<feature type="transmembrane region" description="Helical" evidence="11">
    <location>
        <begin position="821"/>
        <end position="844"/>
    </location>
</feature>
<dbReference type="InterPro" id="IPR017979">
    <property type="entry name" value="GPCR_3_CS"/>
</dbReference>
<keyword evidence="7 11" id="KW-0472">Membrane</keyword>
<feature type="transmembrane region" description="Helical" evidence="11">
    <location>
        <begin position="789"/>
        <end position="809"/>
    </location>
</feature>
<keyword evidence="13" id="KW-1185">Reference proteome</keyword>
<evidence type="ECO:0000256" key="5">
    <source>
        <dbReference type="ARBA" id="ARBA00022989"/>
    </source>
</evidence>
<evidence type="ECO:0000256" key="9">
    <source>
        <dbReference type="ARBA" id="ARBA00023180"/>
    </source>
</evidence>
<dbReference type="PROSITE" id="PS50259">
    <property type="entry name" value="G_PROTEIN_RECEP_F3_4"/>
    <property type="match status" value="1"/>
</dbReference>
<keyword evidence="5 11" id="KW-1133">Transmembrane helix</keyword>
<keyword evidence="9" id="KW-0325">Glycoprotein</keyword>